<feature type="domain" description="S5 DRBM" evidence="10">
    <location>
        <begin position="11"/>
        <end position="74"/>
    </location>
</feature>
<evidence type="ECO:0000256" key="7">
    <source>
        <dbReference type="ARBA" id="ARBA00035255"/>
    </source>
</evidence>
<dbReference type="PROSITE" id="PS00585">
    <property type="entry name" value="RIBOSOMAL_S5"/>
    <property type="match status" value="1"/>
</dbReference>
<comment type="caution">
    <text evidence="11">The sequence shown here is derived from an EMBL/GenBank/DDBJ whole genome shotgun (WGS) entry which is preliminary data.</text>
</comment>
<dbReference type="RefSeq" id="WP_119089032.1">
    <property type="nucleotide sequence ID" value="NZ_QXIS01000021.1"/>
</dbReference>
<dbReference type="GO" id="GO:0042254">
    <property type="term" value="P:ribosome biogenesis"/>
    <property type="evidence" value="ECO:0007669"/>
    <property type="project" value="UniProtKB-ARBA"/>
</dbReference>
<dbReference type="Proteomes" id="UP000266328">
    <property type="component" value="Unassembled WGS sequence"/>
</dbReference>
<dbReference type="GO" id="GO:0006412">
    <property type="term" value="P:translation"/>
    <property type="evidence" value="ECO:0007669"/>
    <property type="project" value="UniProtKB-UniRule"/>
</dbReference>
<keyword evidence="12" id="KW-1185">Reference proteome</keyword>
<dbReference type="InterPro" id="IPR013810">
    <property type="entry name" value="Ribosomal_uS5_N"/>
</dbReference>
<dbReference type="GO" id="GO:0003735">
    <property type="term" value="F:structural constituent of ribosome"/>
    <property type="evidence" value="ECO:0007669"/>
    <property type="project" value="UniProtKB-UniRule"/>
</dbReference>
<sequence>MARRSFEPKEYEESVISIDRVTKVVKGGKKMKFRVLVVVGNKKGKVGIGIGKAVEIPLAIQKGITAAKRNLITFTLKGTTLPFSTKTRTGAGWVYLQPAVTGTGIVAGGVVRQIMEKVGVQDVLTKSLGSSNSISLAAATIDGLRDIEQMTLMRNLRRQDRINAEPRASEARQ</sequence>
<dbReference type="Gene3D" id="3.30.160.20">
    <property type="match status" value="1"/>
</dbReference>
<evidence type="ECO:0000313" key="11">
    <source>
        <dbReference type="EMBL" id="RIE06179.1"/>
    </source>
</evidence>
<reference evidence="11 12" key="1">
    <citation type="submission" date="2018-09" db="EMBL/GenBank/DDBJ databases">
        <title>Discovery and Ecogenomic Context for Candidatus Cryosericales, a Global Caldiserica Order Active in Thawing Permafrost.</title>
        <authorList>
            <person name="Martinez M.A."/>
            <person name="Woodcroft B.J."/>
            <person name="Ignacio Espinoza J.C."/>
            <person name="Zayed A."/>
            <person name="Singleton C.M."/>
            <person name="Boyd J."/>
            <person name="Li Y.-F."/>
            <person name="Purvine S."/>
            <person name="Maughan H."/>
            <person name="Hodgkins S.B."/>
            <person name="Anderson D."/>
            <person name="Sederholm M."/>
            <person name="Temperton B."/>
            <person name="Saleska S.R."/>
            <person name="Tyson G.W."/>
            <person name="Rich V.I."/>
        </authorList>
    </citation>
    <scope>NUCLEOTIDE SEQUENCE [LARGE SCALE GENOMIC DNA]</scope>
    <source>
        <strain evidence="11 12">SMC7</strain>
    </source>
</reference>
<dbReference type="GO" id="GO:0005737">
    <property type="term" value="C:cytoplasm"/>
    <property type="evidence" value="ECO:0007669"/>
    <property type="project" value="UniProtKB-ARBA"/>
</dbReference>
<dbReference type="InterPro" id="IPR014721">
    <property type="entry name" value="Ribsml_uS5_D2-typ_fold_subgr"/>
</dbReference>
<evidence type="ECO:0000256" key="8">
    <source>
        <dbReference type="HAMAP-Rule" id="MF_01307"/>
    </source>
</evidence>
<dbReference type="Pfam" id="PF03719">
    <property type="entry name" value="Ribosomal_S5_C"/>
    <property type="match status" value="1"/>
</dbReference>
<evidence type="ECO:0000256" key="9">
    <source>
        <dbReference type="RuleBase" id="RU003823"/>
    </source>
</evidence>
<dbReference type="SUPFAM" id="SSF54211">
    <property type="entry name" value="Ribosomal protein S5 domain 2-like"/>
    <property type="match status" value="1"/>
</dbReference>
<comment type="function">
    <text evidence="1 8">Located at the back of the 30S subunit body where it stabilizes the conformation of the head with respect to the body.</text>
</comment>
<dbReference type="SUPFAM" id="SSF54768">
    <property type="entry name" value="dsRNA-binding domain-like"/>
    <property type="match status" value="1"/>
</dbReference>
<dbReference type="InterPro" id="IPR005712">
    <property type="entry name" value="Ribosomal_uS5_bac-type"/>
</dbReference>
<evidence type="ECO:0000256" key="6">
    <source>
        <dbReference type="ARBA" id="ARBA00023274"/>
    </source>
</evidence>
<dbReference type="InterPro" id="IPR020568">
    <property type="entry name" value="Ribosomal_Su5_D2-typ_SF"/>
</dbReference>
<proteinExistence type="inferred from homology"/>
<dbReference type="FunFam" id="3.30.230.10:FF:000002">
    <property type="entry name" value="30S ribosomal protein S5"/>
    <property type="match status" value="1"/>
</dbReference>
<protein>
    <recommendedName>
        <fullName evidence="7 8">Small ribosomal subunit protein uS5</fullName>
    </recommendedName>
</protein>
<evidence type="ECO:0000256" key="1">
    <source>
        <dbReference type="ARBA" id="ARBA00003093"/>
    </source>
</evidence>
<keyword evidence="6 8" id="KW-0687">Ribonucleoprotein</keyword>
<comment type="subunit">
    <text evidence="8">Part of the 30S ribosomal subunit. Contacts proteins S4 and S8.</text>
</comment>
<dbReference type="Pfam" id="PF00333">
    <property type="entry name" value="Ribosomal_S5"/>
    <property type="match status" value="1"/>
</dbReference>
<dbReference type="OrthoDB" id="9809045at2"/>
<dbReference type="Gene3D" id="3.30.230.10">
    <property type="match status" value="1"/>
</dbReference>
<evidence type="ECO:0000256" key="3">
    <source>
        <dbReference type="ARBA" id="ARBA00022730"/>
    </source>
</evidence>
<evidence type="ECO:0000259" key="10">
    <source>
        <dbReference type="PROSITE" id="PS50881"/>
    </source>
</evidence>
<comment type="similarity">
    <text evidence="2 8 9">Belongs to the universal ribosomal protein uS5 family.</text>
</comment>
<gene>
    <name evidence="8" type="primary">rpsE</name>
    <name evidence="11" type="ORF">SMC7_03805</name>
</gene>
<dbReference type="PROSITE" id="PS50881">
    <property type="entry name" value="S5_DSRBD"/>
    <property type="match status" value="1"/>
</dbReference>
<comment type="domain">
    <text evidence="8">The N-terminal domain interacts with the head of the 30S subunit; the C-terminal domain interacts with the body and contacts protein S4. The interaction surface between S4 and S5 is involved in control of translational fidelity.</text>
</comment>
<dbReference type="InterPro" id="IPR018192">
    <property type="entry name" value="Ribosomal_uS5_N_CS"/>
</dbReference>
<dbReference type="PANTHER" id="PTHR48432:SF1">
    <property type="entry name" value="S5 DRBM DOMAIN-CONTAINING PROTEIN"/>
    <property type="match status" value="1"/>
</dbReference>
<evidence type="ECO:0000256" key="5">
    <source>
        <dbReference type="ARBA" id="ARBA00022980"/>
    </source>
</evidence>
<accession>A0A398CY52</accession>
<organism evidence="11 12">
    <name type="scientific">Candidatus Cryosericum terrychapinii</name>
    <dbReference type="NCBI Taxonomy" id="2290919"/>
    <lineage>
        <taxon>Bacteria</taxon>
        <taxon>Pseudomonadati</taxon>
        <taxon>Caldisericota/Cryosericota group</taxon>
        <taxon>Candidatus Cryosericota</taxon>
        <taxon>Candidatus Cryosericia</taxon>
        <taxon>Candidatus Cryosericales</taxon>
        <taxon>Candidatus Cryosericaceae</taxon>
        <taxon>Candidatus Cryosericum</taxon>
    </lineage>
</organism>
<dbReference type="NCBIfam" id="TIGR01021">
    <property type="entry name" value="rpsE_bact"/>
    <property type="match status" value="1"/>
</dbReference>
<evidence type="ECO:0000256" key="2">
    <source>
        <dbReference type="ARBA" id="ARBA00008945"/>
    </source>
</evidence>
<dbReference type="InterPro" id="IPR000851">
    <property type="entry name" value="Ribosomal_uS5"/>
</dbReference>
<dbReference type="EMBL" id="QXIS01000021">
    <property type="protein sequence ID" value="RIE06179.1"/>
    <property type="molecule type" value="Genomic_DNA"/>
</dbReference>
<dbReference type="AlphaFoldDB" id="A0A398CY52"/>
<keyword evidence="5 8" id="KW-0689">Ribosomal protein</keyword>
<comment type="function">
    <text evidence="8">With S4 and S12 plays an important role in translational accuracy.</text>
</comment>
<evidence type="ECO:0000256" key="4">
    <source>
        <dbReference type="ARBA" id="ARBA00022884"/>
    </source>
</evidence>
<keyword evidence="4 8" id="KW-0694">RNA-binding</keyword>
<dbReference type="FunFam" id="3.30.160.20:FF:000001">
    <property type="entry name" value="30S ribosomal protein S5"/>
    <property type="match status" value="1"/>
</dbReference>
<dbReference type="InterPro" id="IPR005324">
    <property type="entry name" value="Ribosomal_uS5_C"/>
</dbReference>
<evidence type="ECO:0000313" key="12">
    <source>
        <dbReference type="Proteomes" id="UP000266328"/>
    </source>
</evidence>
<dbReference type="HAMAP" id="MF_01307_B">
    <property type="entry name" value="Ribosomal_uS5_B"/>
    <property type="match status" value="1"/>
</dbReference>
<dbReference type="PANTHER" id="PTHR48432">
    <property type="entry name" value="S5 DRBM DOMAIN-CONTAINING PROTEIN"/>
    <property type="match status" value="1"/>
</dbReference>
<keyword evidence="3 8" id="KW-0699">rRNA-binding</keyword>
<dbReference type="GO" id="GO:0019843">
    <property type="term" value="F:rRNA binding"/>
    <property type="evidence" value="ECO:0007669"/>
    <property type="project" value="UniProtKB-UniRule"/>
</dbReference>
<name>A0A398CY52_9BACT</name>
<dbReference type="GO" id="GO:0015935">
    <property type="term" value="C:small ribosomal subunit"/>
    <property type="evidence" value="ECO:0007669"/>
    <property type="project" value="InterPro"/>
</dbReference>